<dbReference type="PANTHER" id="PTHR13914">
    <property type="entry name" value="PROLINE OXIDASE"/>
    <property type="match status" value="1"/>
</dbReference>
<proteinExistence type="inferred from homology"/>
<keyword evidence="8" id="KW-1185">Reference proteome</keyword>
<dbReference type="GO" id="GO:0010133">
    <property type="term" value="P:L-proline catabolic process to L-glutamate"/>
    <property type="evidence" value="ECO:0007669"/>
    <property type="project" value="TreeGrafter"/>
</dbReference>
<comment type="caution">
    <text evidence="7">The sequence shown here is derived from an EMBL/GenBank/DDBJ whole genome shotgun (WGS) entry which is preliminary data.</text>
</comment>
<comment type="similarity">
    <text evidence="1 5">Belongs to the proline oxidase family.</text>
</comment>
<dbReference type="GO" id="GO:0005739">
    <property type="term" value="C:mitochondrion"/>
    <property type="evidence" value="ECO:0007669"/>
    <property type="project" value="TreeGrafter"/>
</dbReference>
<evidence type="ECO:0000259" key="6">
    <source>
        <dbReference type="Pfam" id="PF01619"/>
    </source>
</evidence>
<protein>
    <recommendedName>
        <fullName evidence="2 5">Proline dehydrogenase</fullName>
        <ecNumber evidence="2 5">1.5.5.2</ecNumber>
    </recommendedName>
</protein>
<comment type="catalytic activity">
    <reaction evidence="5">
        <text>L-proline + a quinone = (S)-1-pyrroline-5-carboxylate + a quinol + H(+)</text>
        <dbReference type="Rhea" id="RHEA:23784"/>
        <dbReference type="ChEBI" id="CHEBI:15378"/>
        <dbReference type="ChEBI" id="CHEBI:17388"/>
        <dbReference type="ChEBI" id="CHEBI:24646"/>
        <dbReference type="ChEBI" id="CHEBI:60039"/>
        <dbReference type="ChEBI" id="CHEBI:132124"/>
        <dbReference type="EC" id="1.5.5.2"/>
    </reaction>
</comment>
<feature type="domain" description="Proline dehydrogenase" evidence="6">
    <location>
        <begin position="140"/>
        <end position="456"/>
    </location>
</feature>
<dbReference type="OrthoDB" id="5464at2759"/>
<dbReference type="AlphaFoldDB" id="A0A5N6KYA6"/>
<evidence type="ECO:0000256" key="3">
    <source>
        <dbReference type="ARBA" id="ARBA00023002"/>
    </source>
</evidence>
<dbReference type="InterPro" id="IPR002872">
    <property type="entry name" value="Proline_DH_dom"/>
</dbReference>
<evidence type="ECO:0000256" key="1">
    <source>
        <dbReference type="ARBA" id="ARBA00005869"/>
    </source>
</evidence>
<evidence type="ECO:0000256" key="5">
    <source>
        <dbReference type="RuleBase" id="RU364054"/>
    </source>
</evidence>
<gene>
    <name evidence="7" type="ORF">FH972_024350</name>
</gene>
<dbReference type="InterPro" id="IPR015659">
    <property type="entry name" value="Proline_oxidase"/>
</dbReference>
<dbReference type="InterPro" id="IPR029041">
    <property type="entry name" value="FAD-linked_oxidoreductase-like"/>
</dbReference>
<dbReference type="Gene3D" id="3.20.20.220">
    <property type="match status" value="1"/>
</dbReference>
<accession>A0A5N6KYA6</accession>
<sequence>MQNLKASAAMQRSVLCSLQKPMQKTLFLTTRHASTPAFTPLSASLGHVSTPTRPQARLPMSVLSLTSVMRSYFIMSLSSRPLILAASTNLLRRSLEAKPLWLFDVDRNPLLRWLLRHTFYAQFCTGESPEQNRLCTEQLRQMGYSGVIMEYAKEVLDDTGDKIAAESVEEEEANVVAWRDGLLATIRICEKGDFVGLKWSGMGGAAHRLLKTNQPPSPFMVAAMTAVCDAATAAEVKLLPAAEPQNAQASVDAWTLRMSKTYNKMRPGYAVLYNTYQTYLKSTAATLAKHLDTADKQDFTLGIKLVRGAYLHSETRHLIWDTKEETDRSYDGLASDLILSRYGVSLKSMAGSSGQLPPINMMIASHNDASVRMVRRIRDEQLAQGRVLVPLVYAQLYGMADEVSCELLQKEESNEVTSTMETPKIFKCATWGSMKDCLNYLLRRAAENKDALERTRETRDAMRLEIWRRAKAVVGID</sequence>
<evidence type="ECO:0000256" key="2">
    <source>
        <dbReference type="ARBA" id="ARBA00012695"/>
    </source>
</evidence>
<dbReference type="EC" id="1.5.5.2" evidence="2 5"/>
<dbReference type="SUPFAM" id="SSF51730">
    <property type="entry name" value="FAD-linked oxidoreductase"/>
    <property type="match status" value="1"/>
</dbReference>
<comment type="function">
    <text evidence="5">Converts proline to delta-1-pyrroline-5-carboxylate.</text>
</comment>
<dbReference type="GO" id="GO:0071949">
    <property type="term" value="F:FAD binding"/>
    <property type="evidence" value="ECO:0007669"/>
    <property type="project" value="TreeGrafter"/>
</dbReference>
<comment type="cofactor">
    <cofactor evidence="5">
        <name>FAD</name>
        <dbReference type="ChEBI" id="CHEBI:57692"/>
    </cofactor>
</comment>
<dbReference type="Proteomes" id="UP000327013">
    <property type="component" value="Unassembled WGS sequence"/>
</dbReference>
<dbReference type="PANTHER" id="PTHR13914:SF30">
    <property type="entry name" value="PROLINE DEHYDROGENASE"/>
    <property type="match status" value="1"/>
</dbReference>
<dbReference type="EMBL" id="VIBQ01000017">
    <property type="protein sequence ID" value="KAB8360612.1"/>
    <property type="molecule type" value="Genomic_DNA"/>
</dbReference>
<keyword evidence="5" id="KW-0274">FAD</keyword>
<reference evidence="7 8" key="1">
    <citation type="submission" date="2019-06" db="EMBL/GenBank/DDBJ databases">
        <title>A chromosomal-level reference genome of Carpinus fangiana (Coryloideae, Betulaceae).</title>
        <authorList>
            <person name="Yang X."/>
            <person name="Wang Z."/>
            <person name="Zhang L."/>
            <person name="Hao G."/>
            <person name="Liu J."/>
            <person name="Yang Y."/>
        </authorList>
    </citation>
    <scope>NUCLEOTIDE SEQUENCE [LARGE SCALE GENOMIC DNA]</scope>
    <source>
        <strain evidence="7">Cfa_2016G</strain>
        <tissue evidence="7">Leaf</tissue>
    </source>
</reference>
<evidence type="ECO:0000256" key="4">
    <source>
        <dbReference type="ARBA" id="ARBA00023062"/>
    </source>
</evidence>
<keyword evidence="5" id="KW-0285">Flavoprotein</keyword>
<dbReference type="Pfam" id="PF01619">
    <property type="entry name" value="Pro_dh"/>
    <property type="match status" value="1"/>
</dbReference>
<keyword evidence="3 5" id="KW-0560">Oxidoreductase</keyword>
<evidence type="ECO:0000313" key="8">
    <source>
        <dbReference type="Proteomes" id="UP000327013"/>
    </source>
</evidence>
<evidence type="ECO:0000313" key="7">
    <source>
        <dbReference type="EMBL" id="KAB8360612.1"/>
    </source>
</evidence>
<keyword evidence="4 5" id="KW-0642">Proline metabolism</keyword>
<dbReference type="GO" id="GO:0004657">
    <property type="term" value="F:proline dehydrogenase activity"/>
    <property type="evidence" value="ECO:0007669"/>
    <property type="project" value="UniProtKB-EC"/>
</dbReference>
<organism evidence="7 8">
    <name type="scientific">Carpinus fangiana</name>
    <dbReference type="NCBI Taxonomy" id="176857"/>
    <lineage>
        <taxon>Eukaryota</taxon>
        <taxon>Viridiplantae</taxon>
        <taxon>Streptophyta</taxon>
        <taxon>Embryophyta</taxon>
        <taxon>Tracheophyta</taxon>
        <taxon>Spermatophyta</taxon>
        <taxon>Magnoliopsida</taxon>
        <taxon>eudicotyledons</taxon>
        <taxon>Gunneridae</taxon>
        <taxon>Pentapetalae</taxon>
        <taxon>rosids</taxon>
        <taxon>fabids</taxon>
        <taxon>Fagales</taxon>
        <taxon>Betulaceae</taxon>
        <taxon>Carpinus</taxon>
    </lineage>
</organism>
<name>A0A5N6KYA6_9ROSI</name>